<dbReference type="PANTHER" id="PTHR47829">
    <property type="entry name" value="HYDROLASE, PUTATIVE (AFU_ORTHOLOGUE AFUA_1G12880)-RELATED"/>
    <property type="match status" value="1"/>
</dbReference>
<dbReference type="NCBIfam" id="TIGR02247">
    <property type="entry name" value="HAD-1A3-hyp"/>
    <property type="match status" value="1"/>
</dbReference>
<dbReference type="PANTHER" id="PTHR47829:SF1">
    <property type="entry name" value="HAD FAMILY PHOSPHATASE"/>
    <property type="match status" value="1"/>
</dbReference>
<dbReference type="InterPro" id="IPR006439">
    <property type="entry name" value="HAD-SF_hydro_IA"/>
</dbReference>
<dbReference type="Proteomes" id="UP001056035">
    <property type="component" value="Chromosome"/>
</dbReference>
<organism evidence="2 3">
    <name type="scientific">Paraconexibacter antarcticus</name>
    <dbReference type="NCBI Taxonomy" id="2949664"/>
    <lineage>
        <taxon>Bacteria</taxon>
        <taxon>Bacillati</taxon>
        <taxon>Actinomycetota</taxon>
        <taxon>Thermoleophilia</taxon>
        <taxon>Solirubrobacterales</taxon>
        <taxon>Paraconexibacteraceae</taxon>
        <taxon>Paraconexibacter</taxon>
    </lineage>
</organism>
<evidence type="ECO:0000313" key="3">
    <source>
        <dbReference type="Proteomes" id="UP001056035"/>
    </source>
</evidence>
<accession>A0ABY5DZZ5</accession>
<keyword evidence="3" id="KW-1185">Reference proteome</keyword>
<proteinExistence type="predicted"/>
<dbReference type="Gene3D" id="1.10.150.240">
    <property type="entry name" value="Putative phosphatase, domain 2"/>
    <property type="match status" value="1"/>
</dbReference>
<dbReference type="SUPFAM" id="SSF56784">
    <property type="entry name" value="HAD-like"/>
    <property type="match status" value="1"/>
</dbReference>
<dbReference type="NCBIfam" id="TIGR01509">
    <property type="entry name" value="HAD-SF-IA-v3"/>
    <property type="match status" value="1"/>
</dbReference>
<protein>
    <submittedName>
        <fullName evidence="2">HAD family phosphatase</fullName>
    </submittedName>
</protein>
<sequence length="223" mass="24337">MSDIAITTVVSDYGGVLTTPLADAFVQINERHDLEPEALGAAMARAGEQVGKNLLFELECGRIAEVEFLALLGAQLSADLGRTVDLSRFSEHYFEGLSPNTPMIDELVAVRAAGYRMGLLTNNVVEWGPRWRPTVPVDELFDDVVDSAFVGMRKPDPRIYELTCERLGVTPHECVFVDDFAHNCEAAAALGMTVVWFQETEDAIAELRRVLAERGAPPLTGGA</sequence>
<dbReference type="InterPro" id="IPR036412">
    <property type="entry name" value="HAD-like_sf"/>
</dbReference>
<dbReference type="InterPro" id="IPR052898">
    <property type="entry name" value="ACAD10-like"/>
</dbReference>
<dbReference type="InterPro" id="IPR023214">
    <property type="entry name" value="HAD_sf"/>
</dbReference>
<dbReference type="EMBL" id="CP098502">
    <property type="protein sequence ID" value="UTI66928.1"/>
    <property type="molecule type" value="Genomic_DNA"/>
</dbReference>
<evidence type="ECO:0000256" key="1">
    <source>
        <dbReference type="ARBA" id="ARBA00022990"/>
    </source>
</evidence>
<dbReference type="CDD" id="cd02603">
    <property type="entry name" value="HAD_sEH-N_like"/>
    <property type="match status" value="1"/>
</dbReference>
<name>A0ABY5DZZ5_9ACTN</name>
<evidence type="ECO:0000313" key="2">
    <source>
        <dbReference type="EMBL" id="UTI66928.1"/>
    </source>
</evidence>
<gene>
    <name evidence="2" type="ORF">NBH00_12135</name>
</gene>
<dbReference type="PRINTS" id="PR00413">
    <property type="entry name" value="HADHALOGNASE"/>
</dbReference>
<dbReference type="InterPro" id="IPR011945">
    <property type="entry name" value="HAD-SF_ppase_IA/epoxid_hydro_N"/>
</dbReference>
<dbReference type="RefSeq" id="WP_254573580.1">
    <property type="nucleotide sequence ID" value="NZ_CP098502.1"/>
</dbReference>
<dbReference type="Gene3D" id="3.40.50.1000">
    <property type="entry name" value="HAD superfamily/HAD-like"/>
    <property type="match status" value="1"/>
</dbReference>
<reference evidence="2 3" key="1">
    <citation type="submission" date="2022-06" db="EMBL/GenBank/DDBJ databases">
        <title>Paraconexibacter antarcticus.</title>
        <authorList>
            <person name="Kim C.S."/>
        </authorList>
    </citation>
    <scope>NUCLEOTIDE SEQUENCE [LARGE SCALE GENOMIC DNA]</scope>
    <source>
        <strain evidence="2 3">02-257</strain>
    </source>
</reference>
<dbReference type="InterPro" id="IPR023198">
    <property type="entry name" value="PGP-like_dom2"/>
</dbReference>
<dbReference type="Pfam" id="PF00702">
    <property type="entry name" value="Hydrolase"/>
    <property type="match status" value="1"/>
</dbReference>
<keyword evidence="1" id="KW-0007">Acetylation</keyword>